<feature type="region of interest" description="Disordered" evidence="1">
    <location>
        <begin position="258"/>
        <end position="277"/>
    </location>
</feature>
<dbReference type="EMBL" id="AM465671">
    <property type="protein sequence ID" value="CAN70369.1"/>
    <property type="molecule type" value="Genomic_DNA"/>
</dbReference>
<evidence type="ECO:0000313" key="2">
    <source>
        <dbReference type="EMBL" id="CAN70369.1"/>
    </source>
</evidence>
<dbReference type="AlphaFoldDB" id="A5BNJ2"/>
<organism evidence="2">
    <name type="scientific">Vitis vinifera</name>
    <name type="common">Grape</name>
    <dbReference type="NCBI Taxonomy" id="29760"/>
    <lineage>
        <taxon>Eukaryota</taxon>
        <taxon>Viridiplantae</taxon>
        <taxon>Streptophyta</taxon>
        <taxon>Embryophyta</taxon>
        <taxon>Tracheophyta</taxon>
        <taxon>Spermatophyta</taxon>
        <taxon>Magnoliopsida</taxon>
        <taxon>eudicotyledons</taxon>
        <taxon>Gunneridae</taxon>
        <taxon>Pentapetalae</taxon>
        <taxon>rosids</taxon>
        <taxon>Vitales</taxon>
        <taxon>Vitaceae</taxon>
        <taxon>Viteae</taxon>
        <taxon>Vitis</taxon>
    </lineage>
</organism>
<evidence type="ECO:0000256" key="1">
    <source>
        <dbReference type="SAM" id="MobiDB-lite"/>
    </source>
</evidence>
<gene>
    <name evidence="2" type="ORF">VITISV_014952</name>
</gene>
<sequence>MAFGRQLFQACAKFAQHLQLVRSLCETRTTLAQHLQLVQSLCKTRTTLAQHLPNSHSPCVLSYHESNQAPRRETGTSRAQGKRHVEPSQPEQTEAHRKARYDMTLFSSVDDYQRYKQKFAQRKVVPGRNINFSQLQHFEFEGLFSGMGWLPVVTIFKPIFPTLVRTFYSRATYGLGGPVLSTVRGVEIRLAWRVSAAFSTFLQLDSEFMRPRRGPLYQDSSLERLFKGGHRDEVSYLEVVIVDSILTGRRIHVRRAERQARGQGQMHPGVEKKAEIREMEDRLDPQRDFEQRGHELDIPPPPQSKGIHEHMDQYQTGVTSRFEHFQQRFEHIEERMDQQQATFEHLQ</sequence>
<protein>
    <submittedName>
        <fullName evidence="2">Uncharacterized protein</fullName>
    </submittedName>
</protein>
<feature type="region of interest" description="Disordered" evidence="1">
    <location>
        <begin position="59"/>
        <end position="97"/>
    </location>
</feature>
<name>A5BNJ2_VITVI</name>
<proteinExistence type="predicted"/>
<accession>A5BNJ2</accession>
<reference evidence="2" key="1">
    <citation type="journal article" date="2007" name="PLoS ONE">
        <title>The first genome sequence of an elite grapevine cultivar (Pinot noir Vitis vinifera L.): coping with a highly heterozygous genome.</title>
        <authorList>
            <person name="Velasco R."/>
            <person name="Zharkikh A."/>
            <person name="Troggio M."/>
            <person name="Cartwright D.A."/>
            <person name="Cestaro A."/>
            <person name="Pruss D."/>
            <person name="Pindo M."/>
            <person name="FitzGerald L.M."/>
            <person name="Vezzulli S."/>
            <person name="Reid J."/>
            <person name="Malacarne G."/>
            <person name="Iliev D."/>
            <person name="Coppola G."/>
            <person name="Wardell B."/>
            <person name="Micheletti D."/>
            <person name="Macalma T."/>
            <person name="Facci M."/>
            <person name="Mitchell J.T."/>
            <person name="Perazzolli M."/>
            <person name="Eldredge G."/>
            <person name="Gatto P."/>
            <person name="Oyzerski R."/>
            <person name="Moretto M."/>
            <person name="Gutin N."/>
            <person name="Stefanini M."/>
            <person name="Chen Y."/>
            <person name="Segala C."/>
            <person name="Davenport C."/>
            <person name="Dematte L."/>
            <person name="Mraz A."/>
            <person name="Battilana J."/>
            <person name="Stormo K."/>
            <person name="Costa F."/>
            <person name="Tao Q."/>
            <person name="Si-Ammour A."/>
            <person name="Harkins T."/>
            <person name="Lackey A."/>
            <person name="Perbost C."/>
            <person name="Taillon B."/>
            <person name="Stella A."/>
            <person name="Solovyev V."/>
            <person name="Fawcett J.A."/>
            <person name="Sterck L."/>
            <person name="Vandepoele K."/>
            <person name="Grando S.M."/>
            <person name="Toppo S."/>
            <person name="Moser C."/>
            <person name="Lanchbury J."/>
            <person name="Bogden R."/>
            <person name="Skolnick M."/>
            <person name="Sgaramella V."/>
            <person name="Bhatnagar S.K."/>
            <person name="Fontana P."/>
            <person name="Gutin A."/>
            <person name="Van de Peer Y."/>
            <person name="Salamini F."/>
            <person name="Viola R."/>
        </authorList>
    </citation>
    <scope>NUCLEOTIDE SEQUENCE</scope>
</reference>